<protein>
    <submittedName>
        <fullName evidence="2">Uncharacterized protein</fullName>
    </submittedName>
</protein>
<feature type="compositionally biased region" description="Basic and acidic residues" evidence="1">
    <location>
        <begin position="499"/>
        <end position="512"/>
    </location>
</feature>
<evidence type="ECO:0000313" key="2">
    <source>
        <dbReference type="EMBL" id="THU90562.1"/>
    </source>
</evidence>
<name>A0A4S8LML2_DENBC</name>
<feature type="compositionally biased region" description="Low complexity" evidence="1">
    <location>
        <begin position="543"/>
        <end position="552"/>
    </location>
</feature>
<proteinExistence type="predicted"/>
<dbReference type="EMBL" id="ML179331">
    <property type="protein sequence ID" value="THU90562.1"/>
    <property type="molecule type" value="Genomic_DNA"/>
</dbReference>
<dbReference type="AlphaFoldDB" id="A0A4S8LML2"/>
<evidence type="ECO:0000313" key="3">
    <source>
        <dbReference type="Proteomes" id="UP000297245"/>
    </source>
</evidence>
<sequence length="552" mass="62333">MSGLPSNSSHSPQFPTEILEKIIREYWALPLSTRERVLFMRDSMLVNSTWMSLYMHASCTDVHIPNSRYFLKLMSIFQRESTIYNMFAPDLHDSLCRSITFRSDYDSGPVEMFARTITQFISIETSRLPHLRRFSFELVDQKLNAIFPIRNPIRFPPSITTLEVLFYYSYSMLSCPQSVENVMFDVEPSGLKIESLPYIRTLRVYGASAGGMRDLVLACIRVRVRDSDVSDHEFLKRLRRGYEREASQEALDDEISMRIQAQRLVDEGTDEEVLEAVGVKRIDEIPSALIELRNELVVLLEKEQRGDVDVLKRRFVEKGIRVSEKAAGIYNDVRAAAGVGLSASSLEIEKRQPRAVTHDTEISPLTKISASHNNASNSLHVQSHTINATDRHFKSHTSPSFRSPWSDSSACTRSHVNIDDRLRSHVSTNFYPRTPFERPQAVKAHANTITAVNFSPEAMFTLSILTQVLERSKGGDSSEDSDNAIGSGSSANVRPHVLPTDRHSSSSSDRRRTGWIKRMTNSVVSKIGEIRTNTKSKSKPKSLSKSSGPLLD</sequence>
<accession>A0A4S8LML2</accession>
<reference evidence="2 3" key="1">
    <citation type="journal article" date="2019" name="Nat. Ecol. Evol.">
        <title>Megaphylogeny resolves global patterns of mushroom evolution.</title>
        <authorList>
            <person name="Varga T."/>
            <person name="Krizsan K."/>
            <person name="Foldi C."/>
            <person name="Dima B."/>
            <person name="Sanchez-Garcia M."/>
            <person name="Sanchez-Ramirez S."/>
            <person name="Szollosi G.J."/>
            <person name="Szarkandi J.G."/>
            <person name="Papp V."/>
            <person name="Albert L."/>
            <person name="Andreopoulos W."/>
            <person name="Angelini C."/>
            <person name="Antonin V."/>
            <person name="Barry K.W."/>
            <person name="Bougher N.L."/>
            <person name="Buchanan P."/>
            <person name="Buyck B."/>
            <person name="Bense V."/>
            <person name="Catcheside P."/>
            <person name="Chovatia M."/>
            <person name="Cooper J."/>
            <person name="Damon W."/>
            <person name="Desjardin D."/>
            <person name="Finy P."/>
            <person name="Geml J."/>
            <person name="Haridas S."/>
            <person name="Hughes K."/>
            <person name="Justo A."/>
            <person name="Karasinski D."/>
            <person name="Kautmanova I."/>
            <person name="Kiss B."/>
            <person name="Kocsube S."/>
            <person name="Kotiranta H."/>
            <person name="LaButti K.M."/>
            <person name="Lechner B.E."/>
            <person name="Liimatainen K."/>
            <person name="Lipzen A."/>
            <person name="Lukacs Z."/>
            <person name="Mihaltcheva S."/>
            <person name="Morgado L.N."/>
            <person name="Niskanen T."/>
            <person name="Noordeloos M.E."/>
            <person name="Ohm R.A."/>
            <person name="Ortiz-Santana B."/>
            <person name="Ovrebo C."/>
            <person name="Racz N."/>
            <person name="Riley R."/>
            <person name="Savchenko A."/>
            <person name="Shiryaev A."/>
            <person name="Soop K."/>
            <person name="Spirin V."/>
            <person name="Szebenyi C."/>
            <person name="Tomsovsky M."/>
            <person name="Tulloss R.E."/>
            <person name="Uehling J."/>
            <person name="Grigoriev I.V."/>
            <person name="Vagvolgyi C."/>
            <person name="Papp T."/>
            <person name="Martin F.M."/>
            <person name="Miettinen O."/>
            <person name="Hibbett D.S."/>
            <person name="Nagy L.G."/>
        </authorList>
    </citation>
    <scope>NUCLEOTIDE SEQUENCE [LARGE SCALE GENOMIC DNA]</scope>
    <source>
        <strain evidence="2 3">CBS 962.96</strain>
    </source>
</reference>
<gene>
    <name evidence="2" type="ORF">K435DRAFT_781199</name>
</gene>
<dbReference type="Proteomes" id="UP000297245">
    <property type="component" value="Unassembled WGS sequence"/>
</dbReference>
<organism evidence="2 3">
    <name type="scientific">Dendrothele bispora (strain CBS 962.96)</name>
    <dbReference type="NCBI Taxonomy" id="1314807"/>
    <lineage>
        <taxon>Eukaryota</taxon>
        <taxon>Fungi</taxon>
        <taxon>Dikarya</taxon>
        <taxon>Basidiomycota</taxon>
        <taxon>Agaricomycotina</taxon>
        <taxon>Agaricomycetes</taxon>
        <taxon>Agaricomycetidae</taxon>
        <taxon>Agaricales</taxon>
        <taxon>Agaricales incertae sedis</taxon>
        <taxon>Dendrothele</taxon>
    </lineage>
</organism>
<dbReference type="OrthoDB" id="2836053at2759"/>
<feature type="region of interest" description="Disordered" evidence="1">
    <location>
        <begin position="473"/>
        <end position="552"/>
    </location>
</feature>
<keyword evidence="3" id="KW-1185">Reference proteome</keyword>
<evidence type="ECO:0000256" key="1">
    <source>
        <dbReference type="SAM" id="MobiDB-lite"/>
    </source>
</evidence>